<dbReference type="EMBL" id="JAINDJ010000008">
    <property type="protein sequence ID" value="KAG9439106.1"/>
    <property type="molecule type" value="Genomic_DNA"/>
</dbReference>
<accession>A0AAV7DU98</accession>
<proteinExistence type="predicted"/>
<sequence>MNMSRWLKRAASETILPRPPEDERISQSEILSDVSSKFRSGAASASVLLPQREEEWTRWNRVKSQDGNW</sequence>
<evidence type="ECO:0000313" key="2">
    <source>
        <dbReference type="EMBL" id="KAG9439106.1"/>
    </source>
</evidence>
<evidence type="ECO:0000256" key="1">
    <source>
        <dbReference type="SAM" id="MobiDB-lite"/>
    </source>
</evidence>
<dbReference type="Proteomes" id="UP000825729">
    <property type="component" value="Unassembled WGS sequence"/>
</dbReference>
<protein>
    <submittedName>
        <fullName evidence="2">Uncharacterized protein</fullName>
    </submittedName>
</protein>
<evidence type="ECO:0000313" key="3">
    <source>
        <dbReference type="Proteomes" id="UP000825729"/>
    </source>
</evidence>
<dbReference type="AlphaFoldDB" id="A0AAV7DU98"/>
<name>A0AAV7DU98_ARIFI</name>
<gene>
    <name evidence="2" type="ORF">H6P81_019271</name>
</gene>
<reference evidence="2 3" key="1">
    <citation type="submission" date="2021-07" db="EMBL/GenBank/DDBJ databases">
        <title>The Aristolochia fimbriata genome: insights into angiosperm evolution, floral development and chemical biosynthesis.</title>
        <authorList>
            <person name="Jiao Y."/>
        </authorList>
    </citation>
    <scope>NUCLEOTIDE SEQUENCE [LARGE SCALE GENOMIC DNA]</scope>
    <source>
        <strain evidence="2">IBCAS-2021</strain>
        <tissue evidence="2">Leaf</tissue>
    </source>
</reference>
<feature type="region of interest" description="Disordered" evidence="1">
    <location>
        <begin position="1"/>
        <end position="27"/>
    </location>
</feature>
<organism evidence="2 3">
    <name type="scientific">Aristolochia fimbriata</name>
    <name type="common">White veined hardy Dutchman's pipe vine</name>
    <dbReference type="NCBI Taxonomy" id="158543"/>
    <lineage>
        <taxon>Eukaryota</taxon>
        <taxon>Viridiplantae</taxon>
        <taxon>Streptophyta</taxon>
        <taxon>Embryophyta</taxon>
        <taxon>Tracheophyta</taxon>
        <taxon>Spermatophyta</taxon>
        <taxon>Magnoliopsida</taxon>
        <taxon>Magnoliidae</taxon>
        <taxon>Piperales</taxon>
        <taxon>Aristolochiaceae</taxon>
        <taxon>Aristolochia</taxon>
    </lineage>
</organism>
<keyword evidence="3" id="KW-1185">Reference proteome</keyword>
<comment type="caution">
    <text evidence="2">The sequence shown here is derived from an EMBL/GenBank/DDBJ whole genome shotgun (WGS) entry which is preliminary data.</text>
</comment>